<organism evidence="1 2">
    <name type="scientific">Candidatus Marinarcus aquaticus</name>
    <dbReference type="NCBI Taxonomy" id="2044504"/>
    <lineage>
        <taxon>Bacteria</taxon>
        <taxon>Pseudomonadati</taxon>
        <taxon>Campylobacterota</taxon>
        <taxon>Epsilonproteobacteria</taxon>
        <taxon>Campylobacterales</taxon>
        <taxon>Arcobacteraceae</taxon>
        <taxon>Candidatus Marinarcus</taxon>
    </lineage>
</organism>
<evidence type="ECO:0000313" key="2">
    <source>
        <dbReference type="Proteomes" id="UP000290657"/>
    </source>
</evidence>
<evidence type="ECO:0000313" key="1">
    <source>
        <dbReference type="EMBL" id="RXJ57542.1"/>
    </source>
</evidence>
<proteinExistence type="predicted"/>
<gene>
    <name evidence="1" type="ORF">CRV04_06945</name>
</gene>
<name>A0A4Q0XPM2_9BACT</name>
<dbReference type="Proteomes" id="UP000290657">
    <property type="component" value="Unassembled WGS sequence"/>
</dbReference>
<reference evidence="1 2" key="1">
    <citation type="submission" date="2017-10" db="EMBL/GenBank/DDBJ databases">
        <title>Genomics of the genus Arcobacter.</title>
        <authorList>
            <person name="Perez-Cataluna A."/>
            <person name="Figueras M.J."/>
        </authorList>
    </citation>
    <scope>NUCLEOTIDE SEQUENCE [LARGE SCALE GENOMIC DNA]</scope>
    <source>
        <strain evidence="1 2">CECT 8987</strain>
    </source>
</reference>
<sequence>MVELILVVDVEGLEDKERFNKHLKKEGFVLVEGEELVYTATSNTTTFSTKAYILEVVKVGLKKSGFKECKLIFQLDELPWQAYKFDHSTNDFEEAK</sequence>
<dbReference type="AlphaFoldDB" id="A0A4Q0XPM2"/>
<protein>
    <submittedName>
        <fullName evidence="1">Uncharacterized protein</fullName>
    </submittedName>
</protein>
<comment type="caution">
    <text evidence="1">The sequence shown here is derived from an EMBL/GenBank/DDBJ whole genome shotgun (WGS) entry which is preliminary data.</text>
</comment>
<dbReference type="EMBL" id="PDKN01000004">
    <property type="protein sequence ID" value="RXJ57542.1"/>
    <property type="molecule type" value="Genomic_DNA"/>
</dbReference>
<keyword evidence="2" id="KW-1185">Reference proteome</keyword>
<accession>A0A4Q0XPM2</accession>
<dbReference type="OrthoDB" id="5347455at2"/>